<sequence length="241" mass="25305">MPTSQKERSSRRRATPSRGPLVAGPGSSVLHRSLIVAVVLALLTAVAGLVAYLTRDEPASTAERGAVPETRQSAPPAPAPVKAPKGGQVAAPVKTTDPVVFAKAVAKVLWSYDTRRLSQPEHVAGLKRWMTAEKKYADWASVADLVPDPVLWSRMGDQAQYATAVIGEGHFPQAFKTALAGDPGAITDAYIYAVTVTGRQSIAWTGSEKGTGAEARSSTLAVQCRPDQACRLAAVLPATAP</sequence>
<keyword evidence="2" id="KW-0812">Transmembrane</keyword>
<feature type="transmembrane region" description="Helical" evidence="2">
    <location>
        <begin position="34"/>
        <end position="54"/>
    </location>
</feature>
<keyword evidence="2" id="KW-0472">Membrane</keyword>
<evidence type="ECO:0000313" key="3">
    <source>
        <dbReference type="EMBL" id="EFG07582.1"/>
    </source>
</evidence>
<dbReference type="EMBL" id="CM000913">
    <property type="protein sequence ID" value="EFG07582.1"/>
    <property type="molecule type" value="Genomic_DNA"/>
</dbReference>
<evidence type="ECO:0000313" key="4">
    <source>
        <dbReference type="Proteomes" id="UP000002357"/>
    </source>
</evidence>
<protein>
    <submittedName>
        <fullName evidence="3">Putative secreted protein</fullName>
    </submittedName>
</protein>
<evidence type="ECO:0000256" key="1">
    <source>
        <dbReference type="SAM" id="MobiDB-lite"/>
    </source>
</evidence>
<reference evidence="3 4" key="1">
    <citation type="journal article" date="2010" name="Genome Biol. Evol.">
        <title>The sequence of a 1.8-mb bacterial linear plasmid reveals a rich evolutionary reservoir of secondary metabolic pathways.</title>
        <authorList>
            <person name="Medema M.H."/>
            <person name="Trefzer A."/>
            <person name="Kovalchuk A."/>
            <person name="van den Berg M."/>
            <person name="Mueller U."/>
            <person name="Heijne W."/>
            <person name="Wu L."/>
            <person name="Alam M.T."/>
            <person name="Ronning C.M."/>
            <person name="Nierman W.C."/>
            <person name="Bovenberg R.A.L."/>
            <person name="Breitling R."/>
            <person name="Takano E."/>
        </authorList>
    </citation>
    <scope>NUCLEOTIDE SEQUENCE [LARGE SCALE GENOMIC DNA]</scope>
    <source>
        <strain evidence="4">ATCC 27064 / DSM 738 / JCM 4710 / NBRC 13307 / NCIMB 12785 / NRRL 3585 / VKM Ac-602</strain>
    </source>
</reference>
<dbReference type="AlphaFoldDB" id="E2Q8U4"/>
<gene>
    <name evidence="3" type="ORF">SCLAV_2510</name>
</gene>
<dbReference type="eggNOG" id="ENOG502Z986">
    <property type="taxonomic scope" value="Bacteria"/>
</dbReference>
<keyword evidence="2" id="KW-1133">Transmembrane helix</keyword>
<keyword evidence="4" id="KW-1185">Reference proteome</keyword>
<name>E2Q8U4_STRCL</name>
<evidence type="ECO:0000256" key="2">
    <source>
        <dbReference type="SAM" id="Phobius"/>
    </source>
</evidence>
<feature type="region of interest" description="Disordered" evidence="1">
    <location>
        <begin position="1"/>
        <end position="24"/>
    </location>
</feature>
<dbReference type="STRING" id="1901.BB341_15930"/>
<feature type="region of interest" description="Disordered" evidence="1">
    <location>
        <begin position="58"/>
        <end position="90"/>
    </location>
</feature>
<organism evidence="3 4">
    <name type="scientific">Streptomyces clavuligerus</name>
    <dbReference type="NCBI Taxonomy" id="1901"/>
    <lineage>
        <taxon>Bacteria</taxon>
        <taxon>Bacillati</taxon>
        <taxon>Actinomycetota</taxon>
        <taxon>Actinomycetes</taxon>
        <taxon>Kitasatosporales</taxon>
        <taxon>Streptomycetaceae</taxon>
        <taxon>Streptomyces</taxon>
    </lineage>
</organism>
<accession>E2Q8U4</accession>
<proteinExistence type="predicted"/>
<dbReference type="Proteomes" id="UP000002357">
    <property type="component" value="Chromosome"/>
</dbReference>
<dbReference type="RefSeq" id="WP_003960889.1">
    <property type="nucleotide sequence ID" value="NZ_CM000913.1"/>
</dbReference>